<protein>
    <submittedName>
        <fullName evidence="1">Uncharacterized protein</fullName>
    </submittedName>
</protein>
<evidence type="ECO:0000313" key="2">
    <source>
        <dbReference type="Proteomes" id="UP000054630"/>
    </source>
</evidence>
<gene>
    <name evidence="1" type="ORF">T07_10790</name>
</gene>
<dbReference type="AlphaFoldDB" id="A0A0V0RUN8"/>
<reference evidence="1 2" key="1">
    <citation type="submission" date="2015-01" db="EMBL/GenBank/DDBJ databases">
        <title>Evolution of Trichinella species and genotypes.</title>
        <authorList>
            <person name="Korhonen P.K."/>
            <person name="Edoardo P."/>
            <person name="Giuseppe L.R."/>
            <person name="Gasser R.B."/>
        </authorList>
    </citation>
    <scope>NUCLEOTIDE SEQUENCE [LARGE SCALE GENOMIC DNA]</scope>
    <source>
        <strain evidence="1">ISS37</strain>
    </source>
</reference>
<sequence length="191" mass="22654">MHKKKHHNFINYNETLNTINCCHKLFNNKIKSSNNKLNEISNVDWIQSIKRLSEKMNIFFFKFLFFSKSTNHPYPFATVGTTWMVGFYAKLRMHQKCPAEIDVWAFDFDCFMKKSLDQIAIRTSFVKRSLPAERTLCPAVYTAAFHALANFARRRSNNFPQRLRLNNATEDANWNFLLYYNKKKILSFSKL</sequence>
<dbReference type="Proteomes" id="UP000054630">
    <property type="component" value="Unassembled WGS sequence"/>
</dbReference>
<proteinExistence type="predicted"/>
<keyword evidence="2" id="KW-1185">Reference proteome</keyword>
<organism evidence="1 2">
    <name type="scientific">Trichinella nelsoni</name>
    <dbReference type="NCBI Taxonomy" id="6336"/>
    <lineage>
        <taxon>Eukaryota</taxon>
        <taxon>Metazoa</taxon>
        <taxon>Ecdysozoa</taxon>
        <taxon>Nematoda</taxon>
        <taxon>Enoplea</taxon>
        <taxon>Dorylaimia</taxon>
        <taxon>Trichinellida</taxon>
        <taxon>Trichinellidae</taxon>
        <taxon>Trichinella</taxon>
    </lineage>
</organism>
<dbReference type="OrthoDB" id="5920091at2759"/>
<evidence type="ECO:0000313" key="1">
    <source>
        <dbReference type="EMBL" id="KRX18211.1"/>
    </source>
</evidence>
<comment type="caution">
    <text evidence="1">The sequence shown here is derived from an EMBL/GenBank/DDBJ whole genome shotgun (WGS) entry which is preliminary data.</text>
</comment>
<accession>A0A0V0RUN8</accession>
<name>A0A0V0RUN8_9BILA</name>
<dbReference type="EMBL" id="JYDL01000076">
    <property type="protein sequence ID" value="KRX18211.1"/>
    <property type="molecule type" value="Genomic_DNA"/>
</dbReference>